<dbReference type="InterPro" id="IPR008930">
    <property type="entry name" value="Terpenoid_cyclase/PrenylTrfase"/>
</dbReference>
<accession>A0A396HJC1</accession>
<sequence length="68" mass="8246">MLGYSRLIYMNMSYLYGKKFVGAINSLIKSLREELYNEPYDQINWNKARNTVAKVCQFIIYIFKRNFY</sequence>
<dbReference type="GO" id="GO:0016104">
    <property type="term" value="P:triterpenoid biosynthetic process"/>
    <property type="evidence" value="ECO:0007669"/>
    <property type="project" value="InterPro"/>
</dbReference>
<dbReference type="EMBL" id="PSQE01000006">
    <property type="protein sequence ID" value="RHN51007.1"/>
    <property type="molecule type" value="Genomic_DNA"/>
</dbReference>
<proteinExistence type="predicted"/>
<protein>
    <submittedName>
        <fullName evidence="1">Putative lupeol synthase</fullName>
        <ecNumber evidence="1">5.4.99.41</ecNumber>
    </submittedName>
</protein>
<reference evidence="1" key="1">
    <citation type="journal article" date="2018" name="Nat. Plants">
        <title>Whole-genome landscape of Medicago truncatula symbiotic genes.</title>
        <authorList>
            <person name="Pecrix Y."/>
            <person name="Gamas P."/>
            <person name="Carrere S."/>
        </authorList>
    </citation>
    <scope>NUCLEOTIDE SEQUENCE</scope>
    <source>
        <tissue evidence="1">Leaves</tissue>
    </source>
</reference>
<dbReference type="PANTHER" id="PTHR11764">
    <property type="entry name" value="TERPENE CYCLASE/MUTASE FAMILY MEMBER"/>
    <property type="match status" value="1"/>
</dbReference>
<dbReference type="SUPFAM" id="SSF48239">
    <property type="entry name" value="Terpenoid cyclases/Protein prenyltransferases"/>
    <property type="match status" value="1"/>
</dbReference>
<dbReference type="PANTHER" id="PTHR11764:SF19">
    <property type="entry name" value="TERPENE CYCLASE_MUTASE FAMILY MEMBER"/>
    <property type="match status" value="1"/>
</dbReference>
<keyword evidence="1" id="KW-0413">Isomerase</keyword>
<organism evidence="1">
    <name type="scientific">Medicago truncatula</name>
    <name type="common">Barrel medic</name>
    <name type="synonym">Medicago tribuloides</name>
    <dbReference type="NCBI Taxonomy" id="3880"/>
    <lineage>
        <taxon>Eukaryota</taxon>
        <taxon>Viridiplantae</taxon>
        <taxon>Streptophyta</taxon>
        <taxon>Embryophyta</taxon>
        <taxon>Tracheophyta</taxon>
        <taxon>Spermatophyta</taxon>
        <taxon>Magnoliopsida</taxon>
        <taxon>eudicotyledons</taxon>
        <taxon>Gunneridae</taxon>
        <taxon>Pentapetalae</taxon>
        <taxon>rosids</taxon>
        <taxon>fabids</taxon>
        <taxon>Fabales</taxon>
        <taxon>Fabaceae</taxon>
        <taxon>Papilionoideae</taxon>
        <taxon>50 kb inversion clade</taxon>
        <taxon>NPAAA clade</taxon>
        <taxon>Hologalegina</taxon>
        <taxon>IRL clade</taxon>
        <taxon>Trifolieae</taxon>
        <taxon>Medicago</taxon>
    </lineage>
</organism>
<dbReference type="Gene3D" id="1.50.10.20">
    <property type="match status" value="1"/>
</dbReference>
<name>A0A396HJC1_MEDTR</name>
<dbReference type="Gramene" id="rna35368">
    <property type="protein sequence ID" value="RHN51007.1"/>
    <property type="gene ID" value="gene35368"/>
</dbReference>
<dbReference type="EC" id="5.4.99.41" evidence="1"/>
<dbReference type="GO" id="GO:0042299">
    <property type="term" value="F:lupeol synthase activity"/>
    <property type="evidence" value="ECO:0007669"/>
    <property type="project" value="UniProtKB-EC"/>
</dbReference>
<dbReference type="AlphaFoldDB" id="A0A396HJC1"/>
<dbReference type="GO" id="GO:0005811">
    <property type="term" value="C:lipid droplet"/>
    <property type="evidence" value="ECO:0007669"/>
    <property type="project" value="InterPro"/>
</dbReference>
<evidence type="ECO:0000313" key="1">
    <source>
        <dbReference type="EMBL" id="RHN51007.1"/>
    </source>
</evidence>
<dbReference type="InterPro" id="IPR018333">
    <property type="entry name" value="Squalene_cyclase"/>
</dbReference>
<comment type="caution">
    <text evidence="1">The sequence shown here is derived from an EMBL/GenBank/DDBJ whole genome shotgun (WGS) entry which is preliminary data.</text>
</comment>
<gene>
    <name evidence="1" type="ORF">MtrunA17_Chr6g0463711</name>
</gene>
<dbReference type="Proteomes" id="UP000265566">
    <property type="component" value="Chromosome 6"/>
</dbReference>